<sequence>MERKRPAGSVLKSTGATVLSGPKSLAGDPRAAAPSAPALSELTKSTGKLPEGRTRSSSRQLVDLGLKADDRHEKSSRAELNAKDLPGVPSALNEPLVEHLPRAERPAVPAAAPAVGSRGWAMETETEDDLDALLKGLDAPSPVSADPSLNPTRAETQQPAVAKTSESCTSCGKAFEAGQNIYESSLTGEKQILCGACWSKQAPHCVACGEEISGTMAKVGEDIYHQNCLKCTQCRKPIDGQLTKMDCGLVCGSCSQDIEREIQELRSLLAEGDETGAALIIGGLKGRGINPPEVSQGDLGHCSGCQRGFKAGQQVYESPDGKTLCEACYWSSAPKCSACGTPVVGTVAQVAENTFHPDCLVCSSCKQKLTGAFVKTDAGFLCSECRK</sequence>
<dbReference type="Proteomes" id="UP001152797">
    <property type="component" value="Unassembled WGS sequence"/>
</dbReference>
<dbReference type="EMBL" id="CAMXCT030000435">
    <property type="protein sequence ID" value="CAL4766059.1"/>
    <property type="molecule type" value="Genomic_DNA"/>
</dbReference>
<name>A0A9P1BSY7_9DINO</name>
<keyword evidence="10" id="KW-1185">Reference proteome</keyword>
<feature type="compositionally biased region" description="Low complexity" evidence="6">
    <location>
        <begin position="26"/>
        <end position="38"/>
    </location>
</feature>
<dbReference type="OrthoDB" id="447471at2759"/>
<feature type="domain" description="LIM zinc-binding" evidence="7">
    <location>
        <begin position="203"/>
        <end position="261"/>
    </location>
</feature>
<proteinExistence type="predicted"/>
<reference evidence="9 10" key="2">
    <citation type="submission" date="2024-05" db="EMBL/GenBank/DDBJ databases">
        <authorList>
            <person name="Chen Y."/>
            <person name="Shah S."/>
            <person name="Dougan E. K."/>
            <person name="Thang M."/>
            <person name="Chan C."/>
        </authorList>
    </citation>
    <scope>NUCLEOTIDE SEQUENCE [LARGE SCALE GENOMIC DNA]</scope>
</reference>
<dbReference type="PANTHER" id="PTHR24212">
    <property type="entry name" value="ZYXIN/TRIP6"/>
    <property type="match status" value="1"/>
</dbReference>
<dbReference type="Pfam" id="PF00412">
    <property type="entry name" value="LIM"/>
    <property type="match status" value="2"/>
</dbReference>
<dbReference type="PANTHER" id="PTHR24212:SF8">
    <property type="entry name" value="LIM ZINC FINGER DOMAIN CONTAINING PROTEIN"/>
    <property type="match status" value="1"/>
</dbReference>
<feature type="region of interest" description="Disordered" evidence="6">
    <location>
        <begin position="1"/>
        <end position="89"/>
    </location>
</feature>
<evidence type="ECO:0000256" key="2">
    <source>
        <dbReference type="ARBA" id="ARBA00022737"/>
    </source>
</evidence>
<dbReference type="SMART" id="SM00132">
    <property type="entry name" value="LIM"/>
    <property type="match status" value="2"/>
</dbReference>
<keyword evidence="4 5" id="KW-0440">LIM domain</keyword>
<protein>
    <submittedName>
        <fullName evidence="9">LIM zinc-binding domain-containing protein</fullName>
    </submittedName>
</protein>
<accession>A0A9P1BSY7</accession>
<dbReference type="PROSITE" id="PS50023">
    <property type="entry name" value="LIM_DOMAIN_2"/>
    <property type="match status" value="2"/>
</dbReference>
<organism evidence="8">
    <name type="scientific">Cladocopium goreaui</name>
    <dbReference type="NCBI Taxonomy" id="2562237"/>
    <lineage>
        <taxon>Eukaryota</taxon>
        <taxon>Sar</taxon>
        <taxon>Alveolata</taxon>
        <taxon>Dinophyceae</taxon>
        <taxon>Suessiales</taxon>
        <taxon>Symbiodiniaceae</taxon>
        <taxon>Cladocopium</taxon>
    </lineage>
</organism>
<evidence type="ECO:0000256" key="4">
    <source>
        <dbReference type="ARBA" id="ARBA00023038"/>
    </source>
</evidence>
<dbReference type="GO" id="GO:0046872">
    <property type="term" value="F:metal ion binding"/>
    <property type="evidence" value="ECO:0007669"/>
    <property type="project" value="UniProtKB-KW"/>
</dbReference>
<dbReference type="InterPro" id="IPR001781">
    <property type="entry name" value="Znf_LIM"/>
</dbReference>
<dbReference type="AlphaFoldDB" id="A0A9P1BSY7"/>
<evidence type="ECO:0000313" key="8">
    <source>
        <dbReference type="EMBL" id="CAI3978747.1"/>
    </source>
</evidence>
<evidence type="ECO:0000313" key="9">
    <source>
        <dbReference type="EMBL" id="CAL4766059.1"/>
    </source>
</evidence>
<keyword evidence="3 5" id="KW-0862">Zinc</keyword>
<dbReference type="CDD" id="cd08368">
    <property type="entry name" value="LIM"/>
    <property type="match status" value="2"/>
</dbReference>
<evidence type="ECO:0000256" key="6">
    <source>
        <dbReference type="SAM" id="MobiDB-lite"/>
    </source>
</evidence>
<evidence type="ECO:0000256" key="3">
    <source>
        <dbReference type="ARBA" id="ARBA00022833"/>
    </source>
</evidence>
<feature type="domain" description="LIM zinc-binding" evidence="7">
    <location>
        <begin position="334"/>
        <end position="387"/>
    </location>
</feature>
<feature type="region of interest" description="Disordered" evidence="6">
    <location>
        <begin position="136"/>
        <end position="161"/>
    </location>
</feature>
<evidence type="ECO:0000256" key="1">
    <source>
        <dbReference type="ARBA" id="ARBA00022723"/>
    </source>
</evidence>
<feature type="compositionally biased region" description="Basic and acidic residues" evidence="6">
    <location>
        <begin position="66"/>
        <end position="82"/>
    </location>
</feature>
<reference evidence="8" key="1">
    <citation type="submission" date="2022-10" db="EMBL/GenBank/DDBJ databases">
        <authorList>
            <person name="Chen Y."/>
            <person name="Dougan E. K."/>
            <person name="Chan C."/>
            <person name="Rhodes N."/>
            <person name="Thang M."/>
        </authorList>
    </citation>
    <scope>NUCLEOTIDE SEQUENCE</scope>
</reference>
<dbReference type="SUPFAM" id="SSF57716">
    <property type="entry name" value="Glucocorticoid receptor-like (DNA-binding domain)"/>
    <property type="match status" value="1"/>
</dbReference>
<evidence type="ECO:0000313" key="10">
    <source>
        <dbReference type="Proteomes" id="UP001152797"/>
    </source>
</evidence>
<comment type="caution">
    <text evidence="8">The sequence shown here is derived from an EMBL/GenBank/DDBJ whole genome shotgun (WGS) entry which is preliminary data.</text>
</comment>
<dbReference type="Gene3D" id="2.10.110.10">
    <property type="entry name" value="Cysteine Rich Protein"/>
    <property type="match status" value="2"/>
</dbReference>
<keyword evidence="1 5" id="KW-0479">Metal-binding</keyword>
<dbReference type="EMBL" id="CAMXCT010000435">
    <property type="protein sequence ID" value="CAI3978747.1"/>
    <property type="molecule type" value="Genomic_DNA"/>
</dbReference>
<dbReference type="EMBL" id="CAMXCT020000435">
    <property type="protein sequence ID" value="CAL1132122.1"/>
    <property type="molecule type" value="Genomic_DNA"/>
</dbReference>
<evidence type="ECO:0000259" key="7">
    <source>
        <dbReference type="PROSITE" id="PS50023"/>
    </source>
</evidence>
<keyword evidence="2" id="KW-0677">Repeat</keyword>
<gene>
    <name evidence="8" type="ORF">C1SCF055_LOCUS6751</name>
</gene>
<dbReference type="PROSITE" id="PS00478">
    <property type="entry name" value="LIM_DOMAIN_1"/>
    <property type="match status" value="2"/>
</dbReference>
<feature type="compositionally biased region" description="Polar residues" evidence="6">
    <location>
        <begin position="147"/>
        <end position="161"/>
    </location>
</feature>
<evidence type="ECO:0000256" key="5">
    <source>
        <dbReference type="PROSITE-ProRule" id="PRU00125"/>
    </source>
</evidence>